<gene>
    <name evidence="14" type="ORF">TCNE_LOCUS13247</name>
</gene>
<dbReference type="SUPFAM" id="SSF52954">
    <property type="entry name" value="Class II aaRS ABD-related"/>
    <property type="match status" value="1"/>
</dbReference>
<dbReference type="PRINTS" id="PR01047">
    <property type="entry name" value="TRNASYNTHTHR"/>
</dbReference>
<evidence type="ECO:0000256" key="10">
    <source>
        <dbReference type="ARBA" id="ARBA00031900"/>
    </source>
</evidence>
<dbReference type="InterPro" id="IPR036621">
    <property type="entry name" value="Anticodon-bd_dom_sf"/>
</dbReference>
<feature type="domain" description="Aminoacyl-transfer RNA synthetases class-II family profile" evidence="12">
    <location>
        <begin position="332"/>
        <end position="605"/>
    </location>
</feature>
<dbReference type="Pfam" id="PF07973">
    <property type="entry name" value="tRNA_SAD"/>
    <property type="match status" value="1"/>
</dbReference>
<keyword evidence="8" id="KW-0648">Protein biosynthesis</keyword>
<dbReference type="InterPro" id="IPR002320">
    <property type="entry name" value="Thr-tRNA-ligase_IIa"/>
</dbReference>
<evidence type="ECO:0000313" key="15">
    <source>
        <dbReference type="Proteomes" id="UP000050794"/>
    </source>
</evidence>
<dbReference type="FunFam" id="3.40.50.800:FF:000019">
    <property type="entry name" value="Threonine--tRNA ligase mitochondrial 1"/>
    <property type="match status" value="1"/>
</dbReference>
<dbReference type="PROSITE" id="PS50862">
    <property type="entry name" value="AA_TRNA_LIGASE_II"/>
    <property type="match status" value="1"/>
</dbReference>
<name>A0A183UXM7_TOXCA</name>
<evidence type="ECO:0000256" key="5">
    <source>
        <dbReference type="ARBA" id="ARBA00022598"/>
    </source>
</evidence>
<dbReference type="InterPro" id="IPR004154">
    <property type="entry name" value="Anticodon-bd"/>
</dbReference>
<dbReference type="NCBIfam" id="TIGR00418">
    <property type="entry name" value="thrS"/>
    <property type="match status" value="1"/>
</dbReference>
<evidence type="ECO:0000259" key="12">
    <source>
        <dbReference type="PROSITE" id="PS50862"/>
    </source>
</evidence>
<dbReference type="GO" id="GO:0006435">
    <property type="term" value="P:threonyl-tRNA aminoacylation"/>
    <property type="evidence" value="ECO:0007669"/>
    <property type="project" value="InterPro"/>
</dbReference>
<keyword evidence="9" id="KW-0030">Aminoacyl-tRNA synthetase</keyword>
<dbReference type="HAMAP" id="MF_00184">
    <property type="entry name" value="Thr_tRNA_synth"/>
    <property type="match status" value="1"/>
</dbReference>
<comment type="catalytic activity">
    <reaction evidence="11">
        <text>tRNA(Thr) + L-threonine + ATP = L-threonyl-tRNA(Thr) + AMP + diphosphate + H(+)</text>
        <dbReference type="Rhea" id="RHEA:24624"/>
        <dbReference type="Rhea" id="RHEA-COMP:9670"/>
        <dbReference type="Rhea" id="RHEA-COMP:9704"/>
        <dbReference type="ChEBI" id="CHEBI:15378"/>
        <dbReference type="ChEBI" id="CHEBI:30616"/>
        <dbReference type="ChEBI" id="CHEBI:33019"/>
        <dbReference type="ChEBI" id="CHEBI:57926"/>
        <dbReference type="ChEBI" id="CHEBI:78442"/>
        <dbReference type="ChEBI" id="CHEBI:78534"/>
        <dbReference type="ChEBI" id="CHEBI:456215"/>
        <dbReference type="EC" id="6.1.1.3"/>
    </reaction>
</comment>
<feature type="domain" description="TGS" evidence="13">
    <location>
        <begin position="59"/>
        <end position="123"/>
    </location>
</feature>
<keyword evidence="4" id="KW-0963">Cytoplasm</keyword>
<dbReference type="Pfam" id="PF03129">
    <property type="entry name" value="HGTP_anticodon"/>
    <property type="match status" value="1"/>
</dbReference>
<comment type="subcellular location">
    <subcellularLocation>
        <location evidence="1">Cytoplasm</location>
    </subcellularLocation>
</comment>
<dbReference type="SUPFAM" id="SSF81271">
    <property type="entry name" value="TGS-like"/>
    <property type="match status" value="1"/>
</dbReference>
<dbReference type="FunFam" id="3.30.930.10:FF:000009">
    <property type="entry name" value="Threonine--tRNA ligase 2, cytoplasmic"/>
    <property type="match status" value="1"/>
</dbReference>
<dbReference type="InterPro" id="IPR004095">
    <property type="entry name" value="TGS"/>
</dbReference>
<evidence type="ECO:0000313" key="16">
    <source>
        <dbReference type="WBParaSite" id="TCNE_0001324701-mRNA-1"/>
    </source>
</evidence>
<dbReference type="Gene3D" id="3.30.980.10">
    <property type="entry name" value="Threonyl-trna Synthetase, Chain A, domain 2"/>
    <property type="match status" value="1"/>
</dbReference>
<dbReference type="InterPro" id="IPR047246">
    <property type="entry name" value="ThrRS_anticodon"/>
</dbReference>
<reference evidence="16" key="1">
    <citation type="submission" date="2016-06" db="UniProtKB">
        <authorList>
            <consortium name="WormBaseParasite"/>
        </authorList>
    </citation>
    <scope>IDENTIFICATION</scope>
</reference>
<dbReference type="CDD" id="cd01667">
    <property type="entry name" value="TGS_ThrRS"/>
    <property type="match status" value="1"/>
</dbReference>
<dbReference type="GO" id="GO:0004829">
    <property type="term" value="F:threonine-tRNA ligase activity"/>
    <property type="evidence" value="ECO:0007669"/>
    <property type="project" value="UniProtKB-EC"/>
</dbReference>
<dbReference type="Pfam" id="PF02824">
    <property type="entry name" value="TGS"/>
    <property type="match status" value="1"/>
</dbReference>
<sequence>MTGGVTAAGDVQNGPAVVNHQNVSKASVEMSPWPEFLDNRVAYFDKLMAKRKAELAAKNPEQIKITLPDGKELEGQSWRTTPFEIAAKISRGLADTALAAKVNGEVWDLDRPFEGDATVQFLTFEDEEGKQVIEFNRYMELLVFWHSSAHILGQAAERYCGAHLCYGPPLAEGFYYDMFKEDGSISPEDFAKLEEIAKCAIKDKQPFERLEVSKDDLIEMFKYNKFKLRIINEKVQSQTATVYRCGPLIDLCRGPHVRHTGKVKALALTKTSSSYWEGKADAESLTRIYGISFPDSKQLKEWQRLQEEAAKRDHRKIGRDQELFFFHPLSPGAAFWYPKGAHIYITLCDFMRKQYRKRGFTEVISPNMFNSKLWEQSGHWEHYSDSMFKIEIEKELFGLKPMNCPGHCLMYSHMPRTHNELPMRYADFGVLHRNELSGALTGLTRVRRFQQDDAHIFCRPDQINSEIRGCIDFINYVYVDVFGFTFKLNLSTRPEEGYLGDIATWDHAEAELKRALDECGHAWELNPGDGAFYGPKIDITIEDALRRQHQCATIQLDFQLPQRFDLVYFDENNEKKRPVMVHRALLGSIERMTAVLTENFGGKWPFWLSPRQAKVIAVHETQKDYAREVQKKLYEAGFEVEFDELCSDTLNKQIRNAQLAQFNFILVVGPKEKENGTVNVRTRDNAVRGEVKLEELIVKFARFRDEYLKDAESAEQF</sequence>
<evidence type="ECO:0000256" key="6">
    <source>
        <dbReference type="ARBA" id="ARBA00022741"/>
    </source>
</evidence>
<proteinExistence type="inferred from homology"/>
<keyword evidence="5" id="KW-0436">Ligase</keyword>
<evidence type="ECO:0000256" key="2">
    <source>
        <dbReference type="ARBA" id="ARBA00008226"/>
    </source>
</evidence>
<protein>
    <recommendedName>
        <fullName evidence="3">threonine--tRNA ligase</fullName>
        <ecNumber evidence="3">6.1.1.3</ecNumber>
    </recommendedName>
    <alternativeName>
        <fullName evidence="10">Threonyl-tRNA synthetase</fullName>
    </alternativeName>
</protein>
<dbReference type="PANTHER" id="PTHR11451:SF46">
    <property type="entry name" value="THREONINE--TRNA LIGASE"/>
    <property type="match status" value="1"/>
</dbReference>
<dbReference type="InterPro" id="IPR033728">
    <property type="entry name" value="ThrRS_core"/>
</dbReference>
<dbReference type="Pfam" id="PF00587">
    <property type="entry name" value="tRNA-synt_2b"/>
    <property type="match status" value="1"/>
</dbReference>
<evidence type="ECO:0000256" key="1">
    <source>
        <dbReference type="ARBA" id="ARBA00004496"/>
    </source>
</evidence>
<dbReference type="InterPro" id="IPR018163">
    <property type="entry name" value="Thr/Ala-tRNA-synth_IIc_edit"/>
</dbReference>
<evidence type="ECO:0000256" key="4">
    <source>
        <dbReference type="ARBA" id="ARBA00022490"/>
    </source>
</evidence>
<dbReference type="InterPro" id="IPR006195">
    <property type="entry name" value="aa-tRNA-synth_II"/>
</dbReference>
<dbReference type="EMBL" id="UYWY01021632">
    <property type="protein sequence ID" value="VDM44568.1"/>
    <property type="molecule type" value="Genomic_DNA"/>
</dbReference>
<dbReference type="SUPFAM" id="SSF55681">
    <property type="entry name" value="Class II aaRS and biotin synthetases"/>
    <property type="match status" value="1"/>
</dbReference>
<dbReference type="SUPFAM" id="SSF55186">
    <property type="entry name" value="ThrRS/AlaRS common domain"/>
    <property type="match status" value="1"/>
</dbReference>
<dbReference type="PROSITE" id="PS51880">
    <property type="entry name" value="TGS"/>
    <property type="match status" value="1"/>
</dbReference>
<dbReference type="WBParaSite" id="TCNE_0001324701-mRNA-1">
    <property type="protein sequence ID" value="TCNE_0001324701-mRNA-1"/>
    <property type="gene ID" value="TCNE_0001324701"/>
</dbReference>
<evidence type="ECO:0000313" key="14">
    <source>
        <dbReference type="EMBL" id="VDM44568.1"/>
    </source>
</evidence>
<evidence type="ECO:0000256" key="11">
    <source>
        <dbReference type="ARBA" id="ARBA00049515"/>
    </source>
</evidence>
<reference evidence="14 15" key="2">
    <citation type="submission" date="2018-11" db="EMBL/GenBank/DDBJ databases">
        <authorList>
            <consortium name="Pathogen Informatics"/>
        </authorList>
    </citation>
    <scope>NUCLEOTIDE SEQUENCE [LARGE SCALE GENOMIC DNA]</scope>
</reference>
<dbReference type="Proteomes" id="UP000050794">
    <property type="component" value="Unassembled WGS sequence"/>
</dbReference>
<dbReference type="EC" id="6.1.1.3" evidence="3"/>
<dbReference type="InterPro" id="IPR012675">
    <property type="entry name" value="Beta-grasp_dom_sf"/>
</dbReference>
<dbReference type="Gene3D" id="3.30.930.10">
    <property type="entry name" value="Bira Bifunctional Protein, Domain 2"/>
    <property type="match status" value="1"/>
</dbReference>
<dbReference type="InterPro" id="IPR012947">
    <property type="entry name" value="tRNA_SAD"/>
</dbReference>
<accession>A0A183UXM7</accession>
<evidence type="ECO:0000256" key="9">
    <source>
        <dbReference type="ARBA" id="ARBA00023146"/>
    </source>
</evidence>
<dbReference type="CDD" id="cd00860">
    <property type="entry name" value="ThrRS_anticodon"/>
    <property type="match status" value="1"/>
</dbReference>
<dbReference type="Gene3D" id="3.10.20.30">
    <property type="match status" value="1"/>
</dbReference>
<dbReference type="FunFam" id="3.30.980.10:FF:000003">
    <property type="entry name" value="Threonine--tRNA ligase, cytoplasmic"/>
    <property type="match status" value="1"/>
</dbReference>
<dbReference type="InterPro" id="IPR002314">
    <property type="entry name" value="aa-tRNA-synt_IIb"/>
</dbReference>
<dbReference type="InterPro" id="IPR045864">
    <property type="entry name" value="aa-tRNA-synth_II/BPL/LPL"/>
</dbReference>
<dbReference type="FunFam" id="3.10.20.30:FF:000006">
    <property type="entry name" value="Threonine--tRNA ligase, cytoplasmic"/>
    <property type="match status" value="1"/>
</dbReference>
<evidence type="ECO:0000256" key="7">
    <source>
        <dbReference type="ARBA" id="ARBA00022840"/>
    </source>
</evidence>
<evidence type="ECO:0000256" key="3">
    <source>
        <dbReference type="ARBA" id="ARBA00013163"/>
    </source>
</evidence>
<keyword evidence="6" id="KW-0547">Nucleotide-binding</keyword>
<dbReference type="AlphaFoldDB" id="A0A183UXM7"/>
<dbReference type="InterPro" id="IPR012676">
    <property type="entry name" value="TGS-like"/>
</dbReference>
<evidence type="ECO:0000259" key="13">
    <source>
        <dbReference type="PROSITE" id="PS51880"/>
    </source>
</evidence>
<comment type="similarity">
    <text evidence="2">Belongs to the class-II aminoacyl-tRNA synthetase family.</text>
</comment>
<organism evidence="15 16">
    <name type="scientific">Toxocara canis</name>
    <name type="common">Canine roundworm</name>
    <dbReference type="NCBI Taxonomy" id="6265"/>
    <lineage>
        <taxon>Eukaryota</taxon>
        <taxon>Metazoa</taxon>
        <taxon>Ecdysozoa</taxon>
        <taxon>Nematoda</taxon>
        <taxon>Chromadorea</taxon>
        <taxon>Rhabditida</taxon>
        <taxon>Spirurina</taxon>
        <taxon>Ascaridomorpha</taxon>
        <taxon>Ascaridoidea</taxon>
        <taxon>Toxocaridae</taxon>
        <taxon>Toxocara</taxon>
    </lineage>
</organism>
<dbReference type="PANTHER" id="PTHR11451">
    <property type="entry name" value="THREONINE-TRNA LIGASE"/>
    <property type="match status" value="1"/>
</dbReference>
<dbReference type="CDD" id="cd00771">
    <property type="entry name" value="ThrRS_core"/>
    <property type="match status" value="1"/>
</dbReference>
<dbReference type="Gene3D" id="3.40.50.800">
    <property type="entry name" value="Anticodon-binding domain"/>
    <property type="match status" value="1"/>
</dbReference>
<keyword evidence="15" id="KW-1185">Reference proteome</keyword>
<dbReference type="GO" id="GO:0005739">
    <property type="term" value="C:mitochondrion"/>
    <property type="evidence" value="ECO:0007669"/>
    <property type="project" value="TreeGrafter"/>
</dbReference>
<dbReference type="GO" id="GO:0005524">
    <property type="term" value="F:ATP binding"/>
    <property type="evidence" value="ECO:0007669"/>
    <property type="project" value="UniProtKB-KW"/>
</dbReference>
<evidence type="ECO:0000256" key="8">
    <source>
        <dbReference type="ARBA" id="ARBA00022917"/>
    </source>
</evidence>
<dbReference type="SMART" id="SM00863">
    <property type="entry name" value="tRNA_SAD"/>
    <property type="match status" value="1"/>
</dbReference>
<keyword evidence="7" id="KW-0067">ATP-binding</keyword>